<sequence>MLPKRRMPAVRLDDKALAAYLDSHLVGSSMGVRMFNAAKRTWAGTDAGAALARIEREVAGERRELKQLMHALGYRRSWFKAVASRIGALVGRFNPANPLRSGGGASGQLELELLQSALKGKECLWRTLLELARTRPELNRRRLAELLELVQRQQDTVAGIMRGTAPERFAK</sequence>
<accession>A0ABX1JKD8</accession>
<comment type="caution">
    <text evidence="1">The sequence shown here is derived from an EMBL/GenBank/DDBJ whole genome shotgun (WGS) entry which is preliminary data.</text>
</comment>
<evidence type="ECO:0000313" key="1">
    <source>
        <dbReference type="EMBL" id="NKX49778.1"/>
    </source>
</evidence>
<evidence type="ECO:0000313" key="2">
    <source>
        <dbReference type="Proteomes" id="UP000523795"/>
    </source>
</evidence>
<dbReference type="EMBL" id="JAAZSR010000038">
    <property type="protein sequence ID" value="NKX49778.1"/>
    <property type="molecule type" value="Genomic_DNA"/>
</dbReference>
<gene>
    <name evidence="1" type="ORF">HER39_04165</name>
</gene>
<proteinExistence type="predicted"/>
<organism evidence="1 2">
    <name type="scientific">Arthrobacter deserti</name>
    <dbReference type="NCBI Taxonomy" id="1742687"/>
    <lineage>
        <taxon>Bacteria</taxon>
        <taxon>Bacillati</taxon>
        <taxon>Actinomycetota</taxon>
        <taxon>Actinomycetes</taxon>
        <taxon>Micrococcales</taxon>
        <taxon>Micrococcaceae</taxon>
        <taxon>Arthrobacter</taxon>
    </lineage>
</organism>
<reference evidence="1 2" key="1">
    <citation type="submission" date="2020-04" db="EMBL/GenBank/DDBJ databases">
        <authorList>
            <person name="Liu S."/>
        </authorList>
    </citation>
    <scope>NUCLEOTIDE SEQUENCE [LARGE SCALE GENOMIC DNA]</scope>
    <source>
        <strain evidence="1 2">CGMCC 1.15091</strain>
    </source>
</reference>
<dbReference type="Proteomes" id="UP000523795">
    <property type="component" value="Unassembled WGS sequence"/>
</dbReference>
<name>A0ABX1JKD8_9MICC</name>
<keyword evidence="2" id="KW-1185">Reference proteome</keyword>
<protein>
    <submittedName>
        <fullName evidence="1">Uncharacterized protein</fullName>
    </submittedName>
</protein>